<comment type="caution">
    <text evidence="2">The sequence shown here is derived from an EMBL/GenBank/DDBJ whole genome shotgun (WGS) entry which is preliminary data.</text>
</comment>
<dbReference type="EMBL" id="JAECZO010000119">
    <property type="protein sequence ID" value="KAK7197772.1"/>
    <property type="molecule type" value="Genomic_DNA"/>
</dbReference>
<keyword evidence="3" id="KW-1185">Reference proteome</keyword>
<dbReference type="Proteomes" id="UP001430356">
    <property type="component" value="Unassembled WGS sequence"/>
</dbReference>
<accession>A0AAW0EXH6</accession>
<dbReference type="AlphaFoldDB" id="A0AAW0EXH6"/>
<protein>
    <submittedName>
        <fullName evidence="2">Uncharacterized protein</fullName>
    </submittedName>
</protein>
<organism evidence="2 3">
    <name type="scientific">Novymonas esmeraldas</name>
    <dbReference type="NCBI Taxonomy" id="1808958"/>
    <lineage>
        <taxon>Eukaryota</taxon>
        <taxon>Discoba</taxon>
        <taxon>Euglenozoa</taxon>
        <taxon>Kinetoplastea</taxon>
        <taxon>Metakinetoplastina</taxon>
        <taxon>Trypanosomatida</taxon>
        <taxon>Trypanosomatidae</taxon>
        <taxon>Novymonas</taxon>
    </lineage>
</organism>
<name>A0AAW0EXH6_9TRYP</name>
<feature type="compositionally biased region" description="Basic and acidic residues" evidence="1">
    <location>
        <begin position="20"/>
        <end position="31"/>
    </location>
</feature>
<evidence type="ECO:0000256" key="1">
    <source>
        <dbReference type="SAM" id="MobiDB-lite"/>
    </source>
</evidence>
<feature type="compositionally biased region" description="Acidic residues" evidence="1">
    <location>
        <begin position="41"/>
        <end position="57"/>
    </location>
</feature>
<gene>
    <name evidence="2" type="ORF">NESM_000730100</name>
</gene>
<evidence type="ECO:0000313" key="3">
    <source>
        <dbReference type="Proteomes" id="UP001430356"/>
    </source>
</evidence>
<reference evidence="2 3" key="1">
    <citation type="journal article" date="2021" name="MBio">
        <title>A New Model Trypanosomatid, Novymonas esmeraldas: Genomic Perception of Its 'Candidatus Pandoraea novymonadis' Endosymbiont.</title>
        <authorList>
            <person name="Zakharova A."/>
            <person name="Saura A."/>
            <person name="Butenko A."/>
            <person name="Podesvova L."/>
            <person name="Warmusova S."/>
            <person name="Kostygov A.Y."/>
            <person name="Nenarokova A."/>
            <person name="Lukes J."/>
            <person name="Opperdoes F.R."/>
            <person name="Yurchenko V."/>
        </authorList>
    </citation>
    <scope>NUCLEOTIDE SEQUENCE [LARGE SCALE GENOMIC DNA]</scope>
    <source>
        <strain evidence="2 3">E262AT.01</strain>
    </source>
</reference>
<evidence type="ECO:0000313" key="2">
    <source>
        <dbReference type="EMBL" id="KAK7197772.1"/>
    </source>
</evidence>
<proteinExistence type="predicted"/>
<feature type="region of interest" description="Disordered" evidence="1">
    <location>
        <begin position="1"/>
        <end position="62"/>
    </location>
</feature>
<sequence length="218" mass="23547">METPPTVKTEAEEEETGGGRGDDAPVAEQRHASPAAASAASDDDVGPIDIEELDGDEPPPLSTYDANMLVGAASVLTAAEEVPPSLSAPYMDALLRTDPRLSFDALHIGVLRAIEAAEGLRRSEHDYPSWSVPPVVFVARPSSGAGPHFTAPSLHRRLRARPPLDRGDREVDELLAEPTRRALCSVIGDDLLDHLRFHRTVESVRRRRAKRSTPEGGK</sequence>